<gene>
    <name evidence="1" type="ORF">EKPJFOCH_1059</name>
</gene>
<keyword evidence="2" id="KW-1185">Reference proteome</keyword>
<dbReference type="EMBL" id="BPRA01000004">
    <property type="protein sequence ID" value="GJE54581.1"/>
    <property type="molecule type" value="Genomic_DNA"/>
</dbReference>
<reference evidence="1" key="1">
    <citation type="journal article" date="2021" name="Front. Microbiol.">
        <title>Comprehensive Comparative Genomics and Phenotyping of Methylobacterium Species.</title>
        <authorList>
            <person name="Alessa O."/>
            <person name="Ogura Y."/>
            <person name="Fujitani Y."/>
            <person name="Takami H."/>
            <person name="Hayashi T."/>
            <person name="Sahin N."/>
            <person name="Tani A."/>
        </authorList>
    </citation>
    <scope>NUCLEOTIDE SEQUENCE</scope>
    <source>
        <strain evidence="1">DSM 23674</strain>
    </source>
</reference>
<protein>
    <submittedName>
        <fullName evidence="1">Uncharacterized protein</fullName>
    </submittedName>
</protein>
<sequence>MSKNVTIELEEPIEGHGPPITKLVYRSPVWRDVMAVGDAYTVHTSKDGERFLVENHEAIEHYAEVCLVEPKEYSLVQSQVGLADAQKVREAIMGFFLRAAQATAASKTSPKT</sequence>
<accession>A0ABQ4THW0</accession>
<dbReference type="RefSeq" id="WP_238230971.1">
    <property type="nucleotide sequence ID" value="NZ_BPRA01000004.1"/>
</dbReference>
<comment type="caution">
    <text evidence="1">The sequence shown here is derived from an EMBL/GenBank/DDBJ whole genome shotgun (WGS) entry which is preliminary data.</text>
</comment>
<evidence type="ECO:0000313" key="1">
    <source>
        <dbReference type="EMBL" id="GJE54581.1"/>
    </source>
</evidence>
<dbReference type="Proteomes" id="UP001055101">
    <property type="component" value="Unassembled WGS sequence"/>
</dbReference>
<evidence type="ECO:0000313" key="2">
    <source>
        <dbReference type="Proteomes" id="UP001055101"/>
    </source>
</evidence>
<organism evidence="1 2">
    <name type="scientific">Methylobacterium thuringiense</name>
    <dbReference type="NCBI Taxonomy" id="1003091"/>
    <lineage>
        <taxon>Bacteria</taxon>
        <taxon>Pseudomonadati</taxon>
        <taxon>Pseudomonadota</taxon>
        <taxon>Alphaproteobacteria</taxon>
        <taxon>Hyphomicrobiales</taxon>
        <taxon>Methylobacteriaceae</taxon>
        <taxon>Methylobacterium</taxon>
    </lineage>
</organism>
<reference evidence="1" key="2">
    <citation type="submission" date="2021-08" db="EMBL/GenBank/DDBJ databases">
        <authorList>
            <person name="Tani A."/>
            <person name="Ola A."/>
            <person name="Ogura Y."/>
            <person name="Katsura K."/>
            <person name="Hayashi T."/>
        </authorList>
    </citation>
    <scope>NUCLEOTIDE SEQUENCE</scope>
    <source>
        <strain evidence="1">DSM 23674</strain>
    </source>
</reference>
<name>A0ABQ4THW0_9HYPH</name>
<proteinExistence type="predicted"/>